<comment type="similarity">
    <text evidence="1">Belongs to the NmrA-type oxidoreductase family.</text>
</comment>
<dbReference type="InterPro" id="IPR051164">
    <property type="entry name" value="NmrA-like_oxidored"/>
</dbReference>
<dbReference type="Gene3D" id="3.40.50.720">
    <property type="entry name" value="NAD(P)-binding Rossmann-like Domain"/>
    <property type="match status" value="1"/>
</dbReference>
<comment type="caution">
    <text evidence="4">The sequence shown here is derived from an EMBL/GenBank/DDBJ whole genome shotgun (WGS) entry which is preliminary data.</text>
</comment>
<dbReference type="Proteomes" id="UP000308730">
    <property type="component" value="Unassembled WGS sequence"/>
</dbReference>
<dbReference type="AlphaFoldDB" id="A0A4S4MPX0"/>
<dbReference type="Gene3D" id="3.90.25.10">
    <property type="entry name" value="UDP-galactose 4-epimerase, domain 1"/>
    <property type="match status" value="1"/>
</dbReference>
<dbReference type="InterPro" id="IPR036291">
    <property type="entry name" value="NAD(P)-bd_dom_sf"/>
</dbReference>
<evidence type="ECO:0000313" key="4">
    <source>
        <dbReference type="EMBL" id="THH27999.1"/>
    </source>
</evidence>
<keyword evidence="2" id="KW-0521">NADP</keyword>
<sequence>MASQVIGVIGSTGAQGFSVVQSLLEQFPVRAFTRTPEKLQQLTSNPNFSAVQLDPADHAAVKASLKGVWALFVNTFSDYTQPIGAEERQGKAIVDAAVEAGVEWLVYSALPENMPFRAFEEKAKVMKYAREVGKTSNLKPIFVQLGYYMSNFVFSKPVLNPSDGFVEFRWPVLDAQTYFPLIATQSDLGPIVKAVFQNLEEYKGVEIPIVGETLTLTQVAEIYGKVYNVPTRAVYLPGAPAQELFPGWTQMHAAFKTDGYFPAYKGREGEISQKVKKLYPGVKTWEAWLKEVGLEYVKN</sequence>
<feature type="domain" description="NmrA-like" evidence="3">
    <location>
        <begin position="4"/>
        <end position="289"/>
    </location>
</feature>
<dbReference type="EMBL" id="SGPM01000210">
    <property type="protein sequence ID" value="THH27999.1"/>
    <property type="molecule type" value="Genomic_DNA"/>
</dbReference>
<dbReference type="OrthoDB" id="419598at2759"/>
<evidence type="ECO:0000256" key="2">
    <source>
        <dbReference type="ARBA" id="ARBA00022857"/>
    </source>
</evidence>
<dbReference type="PANTHER" id="PTHR42748:SF7">
    <property type="entry name" value="NMRA LIKE REDOX SENSOR 1-RELATED"/>
    <property type="match status" value="1"/>
</dbReference>
<organism evidence="4 5">
    <name type="scientific">Antrodiella citrinella</name>
    <dbReference type="NCBI Taxonomy" id="2447956"/>
    <lineage>
        <taxon>Eukaryota</taxon>
        <taxon>Fungi</taxon>
        <taxon>Dikarya</taxon>
        <taxon>Basidiomycota</taxon>
        <taxon>Agaricomycotina</taxon>
        <taxon>Agaricomycetes</taxon>
        <taxon>Polyporales</taxon>
        <taxon>Steccherinaceae</taxon>
        <taxon>Antrodiella</taxon>
    </lineage>
</organism>
<evidence type="ECO:0000313" key="5">
    <source>
        <dbReference type="Proteomes" id="UP000308730"/>
    </source>
</evidence>
<dbReference type="Pfam" id="PF05368">
    <property type="entry name" value="NmrA"/>
    <property type="match status" value="1"/>
</dbReference>
<reference evidence="4 5" key="1">
    <citation type="submission" date="2019-02" db="EMBL/GenBank/DDBJ databases">
        <title>Genome sequencing of the rare red list fungi Antrodiella citrinella (Flaviporus citrinellus).</title>
        <authorList>
            <person name="Buettner E."/>
            <person name="Kellner H."/>
        </authorList>
    </citation>
    <scope>NUCLEOTIDE SEQUENCE [LARGE SCALE GENOMIC DNA]</scope>
    <source>
        <strain evidence="4 5">DSM 108506</strain>
    </source>
</reference>
<dbReference type="InterPro" id="IPR008030">
    <property type="entry name" value="NmrA-like"/>
</dbReference>
<keyword evidence="5" id="KW-1185">Reference proteome</keyword>
<dbReference type="PANTHER" id="PTHR42748">
    <property type="entry name" value="NITROGEN METABOLITE REPRESSION PROTEIN NMRA FAMILY MEMBER"/>
    <property type="match status" value="1"/>
</dbReference>
<protein>
    <recommendedName>
        <fullName evidence="3">NmrA-like domain-containing protein</fullName>
    </recommendedName>
</protein>
<name>A0A4S4MPX0_9APHY</name>
<evidence type="ECO:0000259" key="3">
    <source>
        <dbReference type="Pfam" id="PF05368"/>
    </source>
</evidence>
<gene>
    <name evidence="4" type="ORF">EUX98_g6189</name>
</gene>
<evidence type="ECO:0000256" key="1">
    <source>
        <dbReference type="ARBA" id="ARBA00006328"/>
    </source>
</evidence>
<proteinExistence type="inferred from homology"/>
<accession>A0A4S4MPX0</accession>
<dbReference type="SUPFAM" id="SSF51735">
    <property type="entry name" value="NAD(P)-binding Rossmann-fold domains"/>
    <property type="match status" value="1"/>
</dbReference>